<dbReference type="SUPFAM" id="SSF141673">
    <property type="entry name" value="MOSC N-terminal domain-like"/>
    <property type="match status" value="1"/>
</dbReference>
<dbReference type="InterPro" id="IPR005303">
    <property type="entry name" value="MOCOS_middle"/>
</dbReference>
<evidence type="ECO:0000313" key="2">
    <source>
        <dbReference type="EMBL" id="AIJ48938.1"/>
    </source>
</evidence>
<evidence type="ECO:0000313" key="3">
    <source>
        <dbReference type="Proteomes" id="UP000028782"/>
    </source>
</evidence>
<dbReference type="InterPro" id="IPR011037">
    <property type="entry name" value="Pyrv_Knase-like_insert_dom_sf"/>
</dbReference>
<dbReference type="GO" id="GO:0030151">
    <property type="term" value="F:molybdenum ion binding"/>
    <property type="evidence" value="ECO:0007669"/>
    <property type="project" value="InterPro"/>
</dbReference>
<dbReference type="PROSITE" id="PS51340">
    <property type="entry name" value="MOSC"/>
    <property type="match status" value="1"/>
</dbReference>
<dbReference type="PANTHER" id="PTHR14237">
    <property type="entry name" value="MOLYBDOPTERIN COFACTOR SULFURASE MOSC"/>
    <property type="match status" value="1"/>
</dbReference>
<dbReference type="GO" id="GO:0003824">
    <property type="term" value="F:catalytic activity"/>
    <property type="evidence" value="ECO:0007669"/>
    <property type="project" value="InterPro"/>
</dbReference>
<feature type="domain" description="MOSC" evidence="1">
    <location>
        <begin position="128"/>
        <end position="291"/>
    </location>
</feature>
<reference evidence="2 3" key="1">
    <citation type="journal article" date="2014" name="Genome Announc.">
        <title>Complete Genome Sequence of Polychlorinated Biphenyl Degrader Comamonas testosteroni TK102 (NBRC 109938).</title>
        <authorList>
            <person name="Fukuda K."/>
            <person name="Hosoyama A."/>
            <person name="Tsuchikane K."/>
            <person name="Ohji S."/>
            <person name="Yamazoe A."/>
            <person name="Fujita N."/>
            <person name="Shintani M."/>
            <person name="Kimbara K."/>
        </authorList>
    </citation>
    <scope>NUCLEOTIDE SEQUENCE [LARGE SCALE GENOMIC DNA]</scope>
    <source>
        <strain evidence="2">TK102</strain>
    </source>
</reference>
<dbReference type="GO" id="GO:0030170">
    <property type="term" value="F:pyridoxal phosphate binding"/>
    <property type="evidence" value="ECO:0007669"/>
    <property type="project" value="InterPro"/>
</dbReference>
<dbReference type="HOGENOM" id="CLU_028286_0_0_4"/>
<dbReference type="PANTHER" id="PTHR14237:SF19">
    <property type="entry name" value="MITOCHONDRIAL AMIDOXIME REDUCING COMPONENT 1"/>
    <property type="match status" value="1"/>
</dbReference>
<sequence>MTDSSYDVQGRIAELWIYPVKSCAGIALPRARLSRHGLQWDRHWMVVDANGVFLTQRSHPRMALIRPEITDAYLLLHFPGMDSLQIPLELQGGQCRVRVWKDTVDAWDLGAWAQPARSWLSQVLAEDCRLVRFDASRPRRASERWVGDGDAPVHFADGYPLLLLSQSAVDDLNQRLTLAGEAAVDARRFRPNIVIADIEAHDEDRVEQLDLQELPGLSLKPCKPCTRCPIPDVDPDTAVPGTAVGDSISGYRQDPRVDGAITFGMNAMVLGLSDAAGSGAELAVGQQLAGHLRFD</sequence>
<proteinExistence type="predicted"/>
<gene>
    <name evidence="2" type="ORF">O987_24310</name>
</gene>
<dbReference type="EMBL" id="CP006704">
    <property type="protein sequence ID" value="AIJ48938.1"/>
    <property type="molecule type" value="Genomic_DNA"/>
</dbReference>
<organism evidence="2 3">
    <name type="scientific">Comamonas testosteroni TK102</name>
    <dbReference type="NCBI Taxonomy" id="1392005"/>
    <lineage>
        <taxon>Bacteria</taxon>
        <taxon>Pseudomonadati</taxon>
        <taxon>Pseudomonadota</taxon>
        <taxon>Betaproteobacteria</taxon>
        <taxon>Burkholderiales</taxon>
        <taxon>Comamonadaceae</taxon>
        <taxon>Comamonas</taxon>
    </lineage>
</organism>
<dbReference type="RefSeq" id="WP_043375117.1">
    <property type="nucleotide sequence ID" value="NZ_CP006704.1"/>
</dbReference>
<evidence type="ECO:0000259" key="1">
    <source>
        <dbReference type="PROSITE" id="PS51340"/>
    </source>
</evidence>
<name>A0A076PT78_COMTE</name>
<dbReference type="SUPFAM" id="SSF50800">
    <property type="entry name" value="PK beta-barrel domain-like"/>
    <property type="match status" value="1"/>
</dbReference>
<dbReference type="Pfam" id="PF03473">
    <property type="entry name" value="MOSC"/>
    <property type="match status" value="1"/>
</dbReference>
<protein>
    <submittedName>
        <fullName evidence="2">Fe-S protein</fullName>
    </submittedName>
</protein>
<dbReference type="KEGG" id="ctes:O987_24310"/>
<dbReference type="Pfam" id="PF03476">
    <property type="entry name" value="MOSC_N"/>
    <property type="match status" value="1"/>
</dbReference>
<dbReference type="Proteomes" id="UP000028782">
    <property type="component" value="Chromosome"/>
</dbReference>
<dbReference type="AlphaFoldDB" id="A0A076PT78"/>
<accession>A0A076PT78</accession>
<dbReference type="InterPro" id="IPR005302">
    <property type="entry name" value="MoCF_Sase_C"/>
</dbReference>